<protein>
    <submittedName>
        <fullName evidence="5">Uncharacterized protein</fullName>
    </submittedName>
</protein>
<keyword evidence="1" id="KW-0963">Cytoplasm</keyword>
<dbReference type="Gene3D" id="1.10.287.1040">
    <property type="entry name" value="Exonuclease VII, small subunit"/>
    <property type="match status" value="1"/>
</dbReference>
<proteinExistence type="predicted"/>
<dbReference type="AlphaFoldDB" id="A0A382EZK9"/>
<dbReference type="NCBIfam" id="TIGR01280">
    <property type="entry name" value="xseB"/>
    <property type="match status" value="1"/>
</dbReference>
<dbReference type="InterPro" id="IPR003761">
    <property type="entry name" value="Exonuc_VII_S"/>
</dbReference>
<keyword evidence="2" id="KW-0540">Nuclease</keyword>
<sequence length="56" mass="6544">MEELQEILADLESDQVDIDELAKKVERANELLQQCQKRLTSTQMQVEKIIEVLNED</sequence>
<reference evidence="5" key="1">
    <citation type="submission" date="2018-05" db="EMBL/GenBank/DDBJ databases">
        <authorList>
            <person name="Lanie J.A."/>
            <person name="Ng W.-L."/>
            <person name="Kazmierczak K.M."/>
            <person name="Andrzejewski T.M."/>
            <person name="Davidsen T.M."/>
            <person name="Wayne K.J."/>
            <person name="Tettelin H."/>
            <person name="Glass J.I."/>
            <person name="Rusch D."/>
            <person name="Podicherti R."/>
            <person name="Tsui H.-C.T."/>
            <person name="Winkler M.E."/>
        </authorList>
    </citation>
    <scope>NUCLEOTIDE SEQUENCE</scope>
</reference>
<dbReference type="GO" id="GO:0006308">
    <property type="term" value="P:DNA catabolic process"/>
    <property type="evidence" value="ECO:0007669"/>
    <property type="project" value="InterPro"/>
</dbReference>
<name>A0A382EZK9_9ZZZZ</name>
<evidence type="ECO:0000256" key="4">
    <source>
        <dbReference type="SAM" id="Coils"/>
    </source>
</evidence>
<dbReference type="InterPro" id="IPR037004">
    <property type="entry name" value="Exonuc_VII_ssu_sf"/>
</dbReference>
<keyword evidence="4" id="KW-0175">Coiled coil</keyword>
<dbReference type="EMBL" id="UINC01047210">
    <property type="protein sequence ID" value="SVB56188.1"/>
    <property type="molecule type" value="Genomic_DNA"/>
</dbReference>
<dbReference type="GO" id="GO:0008855">
    <property type="term" value="F:exodeoxyribonuclease VII activity"/>
    <property type="evidence" value="ECO:0007669"/>
    <property type="project" value="InterPro"/>
</dbReference>
<evidence type="ECO:0000256" key="1">
    <source>
        <dbReference type="ARBA" id="ARBA00022490"/>
    </source>
</evidence>
<dbReference type="Pfam" id="PF02609">
    <property type="entry name" value="Exonuc_VII_S"/>
    <property type="match status" value="1"/>
</dbReference>
<evidence type="ECO:0000256" key="3">
    <source>
        <dbReference type="ARBA" id="ARBA00022801"/>
    </source>
</evidence>
<evidence type="ECO:0000313" key="5">
    <source>
        <dbReference type="EMBL" id="SVB56188.1"/>
    </source>
</evidence>
<feature type="coiled-coil region" evidence="4">
    <location>
        <begin position="1"/>
        <end position="45"/>
    </location>
</feature>
<keyword evidence="3" id="KW-0378">Hydrolase</keyword>
<organism evidence="5">
    <name type="scientific">marine metagenome</name>
    <dbReference type="NCBI Taxonomy" id="408172"/>
    <lineage>
        <taxon>unclassified sequences</taxon>
        <taxon>metagenomes</taxon>
        <taxon>ecological metagenomes</taxon>
    </lineage>
</organism>
<gene>
    <name evidence="5" type="ORF">METZ01_LOCUS209042</name>
</gene>
<dbReference type="GO" id="GO:0009318">
    <property type="term" value="C:exodeoxyribonuclease VII complex"/>
    <property type="evidence" value="ECO:0007669"/>
    <property type="project" value="InterPro"/>
</dbReference>
<accession>A0A382EZK9</accession>
<evidence type="ECO:0000256" key="2">
    <source>
        <dbReference type="ARBA" id="ARBA00022722"/>
    </source>
</evidence>
<dbReference type="SUPFAM" id="SSF116842">
    <property type="entry name" value="XseB-like"/>
    <property type="match status" value="1"/>
</dbReference>